<dbReference type="PANTHER" id="PTHR46268">
    <property type="entry name" value="STRESS RESPONSE PROTEIN NHAX"/>
    <property type="match status" value="1"/>
</dbReference>
<dbReference type="EMBL" id="WJIF01000003">
    <property type="protein sequence ID" value="MRG59536.1"/>
    <property type="molecule type" value="Genomic_DNA"/>
</dbReference>
<proteinExistence type="inferred from homology"/>
<dbReference type="SUPFAM" id="SSF52402">
    <property type="entry name" value="Adenine nucleotide alpha hydrolases-like"/>
    <property type="match status" value="2"/>
</dbReference>
<dbReference type="InterPro" id="IPR006016">
    <property type="entry name" value="UspA"/>
</dbReference>
<dbReference type="AlphaFoldDB" id="A0A6I2FAS7"/>
<dbReference type="PRINTS" id="PR01438">
    <property type="entry name" value="UNVRSLSTRESS"/>
</dbReference>
<evidence type="ECO:0000313" key="4">
    <source>
        <dbReference type="Proteomes" id="UP000431080"/>
    </source>
</evidence>
<dbReference type="PANTHER" id="PTHR46268:SF6">
    <property type="entry name" value="UNIVERSAL STRESS PROTEIN UP12"/>
    <property type="match status" value="1"/>
</dbReference>
<dbReference type="Gene3D" id="3.40.50.12370">
    <property type="match status" value="1"/>
</dbReference>
<accession>A0A6I2FAS7</accession>
<comment type="similarity">
    <text evidence="1">Belongs to the universal stress protein A family.</text>
</comment>
<evidence type="ECO:0000256" key="1">
    <source>
        <dbReference type="ARBA" id="ARBA00008791"/>
    </source>
</evidence>
<comment type="caution">
    <text evidence="3">The sequence shown here is derived from an EMBL/GenBank/DDBJ whole genome shotgun (WGS) entry which is preliminary data.</text>
</comment>
<dbReference type="RefSeq" id="WP_312854966.1">
    <property type="nucleotide sequence ID" value="NZ_WJIF01000003.1"/>
</dbReference>
<dbReference type="InterPro" id="IPR014729">
    <property type="entry name" value="Rossmann-like_a/b/a_fold"/>
</dbReference>
<dbReference type="Proteomes" id="UP000431080">
    <property type="component" value="Unassembled WGS sequence"/>
</dbReference>
<evidence type="ECO:0000259" key="2">
    <source>
        <dbReference type="Pfam" id="PF00582"/>
    </source>
</evidence>
<organism evidence="3 4">
    <name type="scientific">Agromyces agglutinans</name>
    <dbReference type="NCBI Taxonomy" id="2662258"/>
    <lineage>
        <taxon>Bacteria</taxon>
        <taxon>Bacillati</taxon>
        <taxon>Actinomycetota</taxon>
        <taxon>Actinomycetes</taxon>
        <taxon>Micrococcales</taxon>
        <taxon>Microbacteriaceae</taxon>
        <taxon>Agromyces</taxon>
    </lineage>
</organism>
<feature type="domain" description="UspA" evidence="2">
    <location>
        <begin position="6"/>
        <end position="141"/>
    </location>
</feature>
<feature type="domain" description="UspA" evidence="2">
    <location>
        <begin position="164"/>
        <end position="286"/>
    </location>
</feature>
<dbReference type="Gene3D" id="3.40.50.620">
    <property type="entry name" value="HUPs"/>
    <property type="match status" value="1"/>
</dbReference>
<sequence>MSEPGRRILVGYTADDAGADALALGARIAAASEALLEVVMVLPIEARGGVVPPDPGYERHVKERSRGWLAEASASLGDTVPQSLHIRYAASFAAGLLDAAHEFDASLIVVGTARGGLFGRTRIGSVADELLHSSDVPVALAPSGAREVPIAQGVTRITAAVGTTPGAVLDSSVALAAALHAPLRLLSLVPVDLPAGVDTGLVELTSAVGAQRVLDEARAALPAGVDATATVATGDTIEESVKALDWHAGELVLVGSSRLAAPTRLFLGSTASKMLRELPVPLIVVPRTSRKTER</sequence>
<dbReference type="InterPro" id="IPR006015">
    <property type="entry name" value="Universal_stress_UspA"/>
</dbReference>
<protein>
    <submittedName>
        <fullName evidence="3">Universal stress protein</fullName>
    </submittedName>
</protein>
<reference evidence="3 4" key="1">
    <citation type="submission" date="2019-10" db="EMBL/GenBank/DDBJ databases">
        <authorList>
            <person name="Nie G."/>
            <person name="Ming H."/>
            <person name="Yi B."/>
        </authorList>
    </citation>
    <scope>NUCLEOTIDE SEQUENCE [LARGE SCALE GENOMIC DNA]</scope>
    <source>
        <strain evidence="3 4">CFH 90414</strain>
    </source>
</reference>
<dbReference type="CDD" id="cd00293">
    <property type="entry name" value="USP-like"/>
    <property type="match status" value="2"/>
</dbReference>
<name>A0A6I2FAS7_9MICO</name>
<gene>
    <name evidence="3" type="ORF">GE115_06570</name>
</gene>
<dbReference type="Pfam" id="PF00582">
    <property type="entry name" value="Usp"/>
    <property type="match status" value="2"/>
</dbReference>
<keyword evidence="4" id="KW-1185">Reference proteome</keyword>
<evidence type="ECO:0000313" key="3">
    <source>
        <dbReference type="EMBL" id="MRG59536.1"/>
    </source>
</evidence>